<accession>A0ACB7I2P3</accession>
<gene>
    <name evidence="1" type="ORF">MANES_02G028700v8</name>
</gene>
<evidence type="ECO:0000313" key="2">
    <source>
        <dbReference type="Proteomes" id="UP000091857"/>
    </source>
</evidence>
<keyword evidence="2" id="KW-1185">Reference proteome</keyword>
<protein>
    <submittedName>
        <fullName evidence="1">Uncharacterized protein</fullName>
    </submittedName>
</protein>
<dbReference type="Proteomes" id="UP000091857">
    <property type="component" value="Chromosome 2"/>
</dbReference>
<name>A0ACB7I2P3_MANES</name>
<dbReference type="EMBL" id="CM004388">
    <property type="protein sequence ID" value="KAG8659329.1"/>
    <property type="molecule type" value="Genomic_DNA"/>
</dbReference>
<evidence type="ECO:0000313" key="1">
    <source>
        <dbReference type="EMBL" id="KAG8659329.1"/>
    </source>
</evidence>
<organism evidence="1 2">
    <name type="scientific">Manihot esculenta</name>
    <name type="common">Cassava</name>
    <name type="synonym">Jatropha manihot</name>
    <dbReference type="NCBI Taxonomy" id="3983"/>
    <lineage>
        <taxon>Eukaryota</taxon>
        <taxon>Viridiplantae</taxon>
        <taxon>Streptophyta</taxon>
        <taxon>Embryophyta</taxon>
        <taxon>Tracheophyta</taxon>
        <taxon>Spermatophyta</taxon>
        <taxon>Magnoliopsida</taxon>
        <taxon>eudicotyledons</taxon>
        <taxon>Gunneridae</taxon>
        <taxon>Pentapetalae</taxon>
        <taxon>rosids</taxon>
        <taxon>fabids</taxon>
        <taxon>Malpighiales</taxon>
        <taxon>Euphorbiaceae</taxon>
        <taxon>Crotonoideae</taxon>
        <taxon>Manihoteae</taxon>
        <taxon>Manihot</taxon>
    </lineage>
</organism>
<comment type="caution">
    <text evidence="1">The sequence shown here is derived from an EMBL/GenBank/DDBJ whole genome shotgun (WGS) entry which is preliminary data.</text>
</comment>
<proteinExistence type="predicted"/>
<reference evidence="2" key="1">
    <citation type="journal article" date="2016" name="Nat. Biotechnol.">
        <title>Sequencing wild and cultivated cassava and related species reveals extensive interspecific hybridization and genetic diversity.</title>
        <authorList>
            <person name="Bredeson J.V."/>
            <person name="Lyons J.B."/>
            <person name="Prochnik S.E."/>
            <person name="Wu G.A."/>
            <person name="Ha C.M."/>
            <person name="Edsinger-Gonzales E."/>
            <person name="Grimwood J."/>
            <person name="Schmutz J."/>
            <person name="Rabbi I.Y."/>
            <person name="Egesi C."/>
            <person name="Nauluvula P."/>
            <person name="Lebot V."/>
            <person name="Ndunguru J."/>
            <person name="Mkamilo G."/>
            <person name="Bart R.S."/>
            <person name="Setter T.L."/>
            <person name="Gleadow R.M."/>
            <person name="Kulakow P."/>
            <person name="Ferguson M.E."/>
            <person name="Rounsley S."/>
            <person name="Rokhsar D.S."/>
        </authorList>
    </citation>
    <scope>NUCLEOTIDE SEQUENCE [LARGE SCALE GENOMIC DNA]</scope>
    <source>
        <strain evidence="2">cv. AM560-2</strain>
    </source>
</reference>
<sequence length="522" mass="58905">MQTCNVLYINVHPSREQDHNHQLMDSYTIAIFTLFLLICFHGIFGLKERKKLPPGPRGLPIIGNLFAIGDRPHESLAKLAKIHGPLMTIQLGFNTTVVATSAEMAKEILLKNDQAFLGRPIPHAVTAEHNYELSVAWLSGGPKWRSLRKICNSQIFTPQRLDALQGLRNQMMNGMVKAITQASEAKEPINIGRLVFGTTLNLLSNSMFCVDILDSKSNAIEELKQLIGKIMELSGKPNLSDFFPFLKPLDPQGIKREIKISYDHMHSLLDGIVGQRLKRRKSSSERYGDFLDILLDQSQVSSGSEELSREDVIILLADLFIGGTDTTTTTMEWAMAELLHNPHIMAKAKQELVETIGIRKTIEEKDVIKLPYLQSVIKETMRLHTTAPLLLPHRAEMDVEICGYTIPKHTQVFVNAWALARDPQYWDDPTEFVPERFMKSEVDFRGTNFYFVPFSSGRRICPGLALAIRMMCSLLASLILHFEWQLPSGMTPKAMDMTDRFGTTLQKATPLFAIPLVVDDKY</sequence>